<keyword evidence="4" id="KW-0808">Transferase</keyword>
<dbReference type="PRINTS" id="PR00108">
    <property type="entry name" value="THYMDSNTHASE"/>
</dbReference>
<dbReference type="PANTHER" id="PTHR11548:SF1">
    <property type="entry name" value="THYMIDYLATE SYNTHASE 1"/>
    <property type="match status" value="1"/>
</dbReference>
<reference evidence="6" key="1">
    <citation type="submission" date="2020-04" db="EMBL/GenBank/DDBJ databases">
        <authorList>
            <person name="Chiriac C."/>
            <person name="Salcher M."/>
            <person name="Ghai R."/>
            <person name="Kavagutti S V."/>
        </authorList>
    </citation>
    <scope>NUCLEOTIDE SEQUENCE</scope>
</reference>
<accession>A0A6J5M7A8</accession>
<dbReference type="Pfam" id="PF00303">
    <property type="entry name" value="Thymidylat_synt"/>
    <property type="match status" value="1"/>
</dbReference>
<dbReference type="EC" id="2.1.1.45" evidence="2"/>
<evidence type="ECO:0000256" key="1">
    <source>
        <dbReference type="ARBA" id="ARBA00009972"/>
    </source>
</evidence>
<dbReference type="GO" id="GO:0032259">
    <property type="term" value="P:methylation"/>
    <property type="evidence" value="ECO:0007669"/>
    <property type="project" value="UniProtKB-KW"/>
</dbReference>
<dbReference type="InterPro" id="IPR000398">
    <property type="entry name" value="Thymidylate_synthase"/>
</dbReference>
<comment type="similarity">
    <text evidence="1">Belongs to the thymidylate synthase family.</text>
</comment>
<keyword evidence="3" id="KW-0489">Methyltransferase</keyword>
<evidence type="ECO:0000256" key="4">
    <source>
        <dbReference type="ARBA" id="ARBA00022679"/>
    </source>
</evidence>
<dbReference type="EMBL" id="LR796416">
    <property type="protein sequence ID" value="CAB4142564.1"/>
    <property type="molecule type" value="Genomic_DNA"/>
</dbReference>
<organism evidence="6">
    <name type="scientific">uncultured Caudovirales phage</name>
    <dbReference type="NCBI Taxonomy" id="2100421"/>
    <lineage>
        <taxon>Viruses</taxon>
        <taxon>Duplodnaviria</taxon>
        <taxon>Heunggongvirae</taxon>
        <taxon>Uroviricota</taxon>
        <taxon>Caudoviricetes</taxon>
        <taxon>Peduoviridae</taxon>
        <taxon>Maltschvirus</taxon>
        <taxon>Maltschvirus maltsch</taxon>
    </lineage>
</organism>
<gene>
    <name evidence="6" type="ORF">UFOVP435_2</name>
</gene>
<name>A0A6J5M7A8_9CAUD</name>
<sequence>MNPDQYIGHSATSAWHGQLHHLLYRGEQNASPRGAKTQEVLHSTIHLDSRLCVLKNPVRKLSYRFMAAEAYWIMSGSDKVAEIAPYNTRIHEFSDNGVDYFGAYGPKVVAQKDYVVRKLLEDRDTRQAGLTIWRENPPQTKDVPCTVAMFFQLRNSFLHCQVFMRSSDIWLGLPYDMFNFSMIMHGICAEMNNGLDYTATFGRIAVPGVLSITMASSHLYDQNRAAADECVKFAQSFENRPDSRLTPADYFMYADGSWASTVEMLKHLRETKPGDPERWWEQ</sequence>
<dbReference type="Gene3D" id="3.30.572.10">
    <property type="entry name" value="Thymidylate synthase/dCMP hydroxymethylase domain"/>
    <property type="match status" value="1"/>
</dbReference>
<dbReference type="PANTHER" id="PTHR11548">
    <property type="entry name" value="THYMIDYLATE SYNTHASE 1"/>
    <property type="match status" value="1"/>
</dbReference>
<protein>
    <recommendedName>
        <fullName evidence="2">thymidylate synthase</fullName>
        <ecNumber evidence="2">2.1.1.45</ecNumber>
    </recommendedName>
</protein>
<dbReference type="SUPFAM" id="SSF55831">
    <property type="entry name" value="Thymidylate synthase/dCMP hydroxymethylase"/>
    <property type="match status" value="1"/>
</dbReference>
<evidence type="ECO:0000256" key="2">
    <source>
        <dbReference type="ARBA" id="ARBA00011947"/>
    </source>
</evidence>
<dbReference type="InterPro" id="IPR023451">
    <property type="entry name" value="Thymidate_synth/dCMP_Mease_dom"/>
</dbReference>
<evidence type="ECO:0000256" key="3">
    <source>
        <dbReference type="ARBA" id="ARBA00022603"/>
    </source>
</evidence>
<proteinExistence type="inferred from homology"/>
<evidence type="ECO:0000259" key="5">
    <source>
        <dbReference type="Pfam" id="PF00303"/>
    </source>
</evidence>
<dbReference type="GO" id="GO:0006231">
    <property type="term" value="P:dTMP biosynthetic process"/>
    <property type="evidence" value="ECO:0007669"/>
    <property type="project" value="InterPro"/>
</dbReference>
<dbReference type="InterPro" id="IPR036926">
    <property type="entry name" value="Thymidate_synth/dCMP_Mease_sf"/>
</dbReference>
<feature type="domain" description="Thymidylate synthase/dCMP hydroxymethylase" evidence="5">
    <location>
        <begin position="18"/>
        <end position="228"/>
    </location>
</feature>
<evidence type="ECO:0000313" key="6">
    <source>
        <dbReference type="EMBL" id="CAB4142564.1"/>
    </source>
</evidence>
<dbReference type="GO" id="GO:0004799">
    <property type="term" value="F:thymidylate synthase activity"/>
    <property type="evidence" value="ECO:0007669"/>
    <property type="project" value="UniProtKB-EC"/>
</dbReference>
<dbReference type="InterPro" id="IPR045097">
    <property type="entry name" value="Thymidate_synth/dCMP_Mease"/>
</dbReference>